<dbReference type="Proteomes" id="UP001501343">
    <property type="component" value="Unassembled WGS sequence"/>
</dbReference>
<evidence type="ECO:0000313" key="5">
    <source>
        <dbReference type="EMBL" id="GAA1926154.1"/>
    </source>
</evidence>
<feature type="signal peptide" evidence="2">
    <location>
        <begin position="1"/>
        <end position="22"/>
    </location>
</feature>
<feature type="chain" id="PRO_5045632038" evidence="2">
    <location>
        <begin position="23"/>
        <end position="561"/>
    </location>
</feature>
<sequence length="561" mass="57899">MRRGILSSILVTFAVIALTACAGLPTGGAVQEGLPAGSDDGPPDISFRPTGPQPGATPEQIVDGFLLAGSGPAATGGSEWSTAREFLGASFRDQWNPSAQVTVDILADREPVLIDDDTVEVTVTPVATVDEKGVYERADVGTIPLTFELGKNGAGEWRITQAPDGIVLDRTTFAQVFRPYPLAYFDVTWTYLVPDVRWFPQTNTASRIADALVNKPRSDWLAGATKTAFTEGVTSQIGVPVVSGVAGVTLENALGLDQTTLDRMQAQLEASLGAAGVSEVEMLADNTVLPAQAAPTRRTTVTGPALARIEQGFGFLTGDELTEIPGLSDAVEQVDAAAIQVGVDRDSAAVRTADGAVIRVTAEGDAAVLDARSGLVDPSIDPSGVIWSVPRDAPQAVRAYLPGSTEPVQIEAAWPGASRITAMAVSRDGARIAALVSSGGRTSVWGAGIIHDQEQVPRSLSAPIELGIADGAGVGLAWLDDTTVGVLAVGESTVRVLEQLVGGPGVVTPGPEGAASISGANSISSVRLRGADGTLYIKRGANWQQSASGILVLATQQGTPE</sequence>
<accession>A0ABP5AYY6</accession>
<dbReference type="PROSITE" id="PS51257">
    <property type="entry name" value="PROKAR_LIPOPROTEIN"/>
    <property type="match status" value="1"/>
</dbReference>
<name>A0ABP5AYY6_9MICO</name>
<reference evidence="6" key="1">
    <citation type="journal article" date="2019" name="Int. J. Syst. Evol. Microbiol.">
        <title>The Global Catalogue of Microorganisms (GCM) 10K type strain sequencing project: providing services to taxonomists for standard genome sequencing and annotation.</title>
        <authorList>
            <consortium name="The Broad Institute Genomics Platform"/>
            <consortium name="The Broad Institute Genome Sequencing Center for Infectious Disease"/>
            <person name="Wu L."/>
            <person name="Ma J."/>
        </authorList>
    </citation>
    <scope>NUCLEOTIDE SEQUENCE [LARGE SCALE GENOMIC DNA]</scope>
    <source>
        <strain evidence="6">JCM 14900</strain>
    </source>
</reference>
<dbReference type="EMBL" id="BAAAOF010000003">
    <property type="protein sequence ID" value="GAA1926154.1"/>
    <property type="molecule type" value="Genomic_DNA"/>
</dbReference>
<dbReference type="InterPro" id="IPR059026">
    <property type="entry name" value="LpqB_N"/>
</dbReference>
<evidence type="ECO:0000313" key="6">
    <source>
        <dbReference type="Proteomes" id="UP001501343"/>
    </source>
</evidence>
<keyword evidence="2" id="KW-0732">Signal</keyword>
<feature type="domain" description="Lipoprotein LpqB N-terminal" evidence="4">
    <location>
        <begin position="51"/>
        <end position="173"/>
    </location>
</feature>
<comment type="caution">
    <text evidence="5">The sequence shown here is derived from an EMBL/GenBank/DDBJ whole genome shotgun (WGS) entry which is preliminary data.</text>
</comment>
<evidence type="ECO:0000256" key="2">
    <source>
        <dbReference type="SAM" id="SignalP"/>
    </source>
</evidence>
<evidence type="ECO:0000256" key="1">
    <source>
        <dbReference type="SAM" id="MobiDB-lite"/>
    </source>
</evidence>
<dbReference type="Pfam" id="PF25976">
    <property type="entry name" value="LpqB_N"/>
    <property type="match status" value="1"/>
</dbReference>
<evidence type="ECO:0000259" key="3">
    <source>
        <dbReference type="Pfam" id="PF10646"/>
    </source>
</evidence>
<dbReference type="Pfam" id="PF10646">
    <property type="entry name" value="Germane"/>
    <property type="match status" value="1"/>
</dbReference>
<dbReference type="RefSeq" id="WP_248150469.1">
    <property type="nucleotide sequence ID" value="NZ_BAAAOF010000003.1"/>
</dbReference>
<evidence type="ECO:0000259" key="4">
    <source>
        <dbReference type="Pfam" id="PF25976"/>
    </source>
</evidence>
<feature type="domain" description="GerMN" evidence="3">
    <location>
        <begin position="190"/>
        <end position="287"/>
    </location>
</feature>
<gene>
    <name evidence="5" type="ORF">GCM10009775_17940</name>
</gene>
<feature type="region of interest" description="Disordered" evidence="1">
    <location>
        <begin position="32"/>
        <end position="58"/>
    </location>
</feature>
<proteinExistence type="predicted"/>
<protein>
    <submittedName>
        <fullName evidence="5">LpqB family beta-propeller domain-containing protein</fullName>
    </submittedName>
</protein>
<organism evidence="5 6">
    <name type="scientific">Microbacterium aoyamense</name>
    <dbReference type="NCBI Taxonomy" id="344166"/>
    <lineage>
        <taxon>Bacteria</taxon>
        <taxon>Bacillati</taxon>
        <taxon>Actinomycetota</taxon>
        <taxon>Actinomycetes</taxon>
        <taxon>Micrococcales</taxon>
        <taxon>Microbacteriaceae</taxon>
        <taxon>Microbacterium</taxon>
    </lineage>
</organism>
<dbReference type="InterPro" id="IPR019606">
    <property type="entry name" value="GerMN"/>
</dbReference>
<keyword evidence="6" id="KW-1185">Reference proteome</keyword>